<name>A0A852YUU6_9ACTN</name>
<proteinExistence type="predicted"/>
<keyword evidence="3" id="KW-1185">Reference proteome</keyword>
<protein>
    <submittedName>
        <fullName evidence="2">Uncharacterized protein</fullName>
    </submittedName>
</protein>
<dbReference type="EMBL" id="JACBYW010000003">
    <property type="protein sequence ID" value="NYH78441.1"/>
    <property type="molecule type" value="Genomic_DNA"/>
</dbReference>
<sequence>MTRVRSRAAVRAVPREELDPVGPAAHGPRNAVDEALEVARMHP</sequence>
<dbReference type="AlphaFoldDB" id="A0A852YUU6"/>
<gene>
    <name evidence="2" type="ORF">FHR84_001766</name>
</gene>
<feature type="region of interest" description="Disordered" evidence="1">
    <location>
        <begin position="1"/>
        <end position="30"/>
    </location>
</feature>
<organism evidence="2 3">
    <name type="scientific">Actinopolyspora biskrensis</name>
    <dbReference type="NCBI Taxonomy" id="1470178"/>
    <lineage>
        <taxon>Bacteria</taxon>
        <taxon>Bacillati</taxon>
        <taxon>Actinomycetota</taxon>
        <taxon>Actinomycetes</taxon>
        <taxon>Actinopolysporales</taxon>
        <taxon>Actinopolysporaceae</taxon>
        <taxon>Actinopolyspora</taxon>
    </lineage>
</organism>
<evidence type="ECO:0000313" key="2">
    <source>
        <dbReference type="EMBL" id="NYH78441.1"/>
    </source>
</evidence>
<dbReference type="Proteomes" id="UP000548304">
    <property type="component" value="Unassembled WGS sequence"/>
</dbReference>
<reference evidence="2 3" key="1">
    <citation type="submission" date="2020-07" db="EMBL/GenBank/DDBJ databases">
        <title>Genomic Encyclopedia of Type Strains, Phase III (KMG-III): the genomes of soil and plant-associated and newly described type strains.</title>
        <authorList>
            <person name="Whitman W."/>
        </authorList>
    </citation>
    <scope>NUCLEOTIDE SEQUENCE [LARGE SCALE GENOMIC DNA]</scope>
    <source>
        <strain evidence="2 3">CECT 8576</strain>
    </source>
</reference>
<accession>A0A852YUU6</accession>
<evidence type="ECO:0000256" key="1">
    <source>
        <dbReference type="SAM" id="MobiDB-lite"/>
    </source>
</evidence>
<comment type="caution">
    <text evidence="2">The sequence shown here is derived from an EMBL/GenBank/DDBJ whole genome shotgun (WGS) entry which is preliminary data.</text>
</comment>
<evidence type="ECO:0000313" key="3">
    <source>
        <dbReference type="Proteomes" id="UP000548304"/>
    </source>
</evidence>
<dbReference type="RefSeq" id="WP_218862588.1">
    <property type="nucleotide sequence ID" value="NZ_JACBYW010000003.1"/>
</dbReference>